<sequence length="59" mass="6691">MNTDDKYQHAQALLTSKNTGFRSSPALMHPAQRAALQRATDHTTPNYNPTWEFTWISDG</sequence>
<accession>A0A5B7JAA7</accession>
<reference evidence="1 2" key="1">
    <citation type="submission" date="2019-05" db="EMBL/GenBank/DDBJ databases">
        <title>Another draft genome of Portunus trituberculatus and its Hox gene families provides insights of decapod evolution.</title>
        <authorList>
            <person name="Jeong J.-H."/>
            <person name="Song I."/>
            <person name="Kim S."/>
            <person name="Choi T."/>
            <person name="Kim D."/>
            <person name="Ryu S."/>
            <person name="Kim W."/>
        </authorList>
    </citation>
    <scope>NUCLEOTIDE SEQUENCE [LARGE SCALE GENOMIC DNA]</scope>
    <source>
        <tissue evidence="1">Muscle</tissue>
    </source>
</reference>
<dbReference type="Proteomes" id="UP000324222">
    <property type="component" value="Unassembled WGS sequence"/>
</dbReference>
<name>A0A5B7JAA7_PORTR</name>
<keyword evidence="2" id="KW-1185">Reference proteome</keyword>
<organism evidence="1 2">
    <name type="scientific">Portunus trituberculatus</name>
    <name type="common">Swimming crab</name>
    <name type="synonym">Neptunus trituberculatus</name>
    <dbReference type="NCBI Taxonomy" id="210409"/>
    <lineage>
        <taxon>Eukaryota</taxon>
        <taxon>Metazoa</taxon>
        <taxon>Ecdysozoa</taxon>
        <taxon>Arthropoda</taxon>
        <taxon>Crustacea</taxon>
        <taxon>Multicrustacea</taxon>
        <taxon>Malacostraca</taxon>
        <taxon>Eumalacostraca</taxon>
        <taxon>Eucarida</taxon>
        <taxon>Decapoda</taxon>
        <taxon>Pleocyemata</taxon>
        <taxon>Brachyura</taxon>
        <taxon>Eubrachyura</taxon>
        <taxon>Portunoidea</taxon>
        <taxon>Portunidae</taxon>
        <taxon>Portuninae</taxon>
        <taxon>Portunus</taxon>
    </lineage>
</organism>
<gene>
    <name evidence="1" type="ORF">E2C01_085964</name>
</gene>
<comment type="caution">
    <text evidence="1">The sequence shown here is derived from an EMBL/GenBank/DDBJ whole genome shotgun (WGS) entry which is preliminary data.</text>
</comment>
<evidence type="ECO:0000313" key="1">
    <source>
        <dbReference type="EMBL" id="MPC90956.1"/>
    </source>
</evidence>
<protein>
    <submittedName>
        <fullName evidence="1">Uncharacterized protein</fullName>
    </submittedName>
</protein>
<evidence type="ECO:0000313" key="2">
    <source>
        <dbReference type="Proteomes" id="UP000324222"/>
    </source>
</evidence>
<dbReference type="EMBL" id="VSRR010086112">
    <property type="protein sequence ID" value="MPC90956.1"/>
    <property type="molecule type" value="Genomic_DNA"/>
</dbReference>
<dbReference type="AlphaFoldDB" id="A0A5B7JAA7"/>
<proteinExistence type="predicted"/>